<evidence type="ECO:0000256" key="6">
    <source>
        <dbReference type="RuleBase" id="RU361216"/>
    </source>
</evidence>
<proteinExistence type="inferred from homology"/>
<protein>
    <recommendedName>
        <fullName evidence="6">Amino acid transporter</fullName>
    </recommendedName>
</protein>
<name>A0A4W4HP73_ELEEL</name>
<evidence type="ECO:0000256" key="5">
    <source>
        <dbReference type="ARBA" id="ARBA00023136"/>
    </source>
</evidence>
<evidence type="ECO:0000313" key="9">
    <source>
        <dbReference type="Proteomes" id="UP000314983"/>
    </source>
</evidence>
<dbReference type="Gene3D" id="1.10.3860.10">
    <property type="entry name" value="Sodium:dicarboxylate symporter"/>
    <property type="match status" value="2"/>
</dbReference>
<reference evidence="8" key="5">
    <citation type="submission" date="2025-09" db="UniProtKB">
        <authorList>
            <consortium name="Ensembl"/>
        </authorList>
    </citation>
    <scope>IDENTIFICATION</scope>
</reference>
<keyword evidence="9" id="KW-1185">Reference proteome</keyword>
<evidence type="ECO:0000256" key="4">
    <source>
        <dbReference type="ARBA" id="ARBA00022989"/>
    </source>
</evidence>
<sequence length="217" mass="23451">INILGVIVFCILLGLAVGRMGKRGRRFVEFFNALNKAVMKIVQIMLCSATLPLTLQCAEQNNGIDRRVTRFILPIGATVNKNGSAFFNTVAAIFIAQMNNYPLDAGQITIIGIMAIATSIAGAALPSAAMVTTIITLTAVGLPINDIPLLIIVEWLLDRCRTVVNVMGDAFGAGILENTNVAGFLQHIFFWPICKKKKLFGPYGDRTPELTGRNITA</sequence>
<dbReference type="AlphaFoldDB" id="A0A4W4HP73"/>
<evidence type="ECO:0000256" key="3">
    <source>
        <dbReference type="ARBA" id="ARBA00022692"/>
    </source>
</evidence>
<dbReference type="Proteomes" id="UP000314983">
    <property type="component" value="Chromosome 9"/>
</dbReference>
<feature type="signal peptide" evidence="7">
    <location>
        <begin position="1"/>
        <end position="18"/>
    </location>
</feature>
<keyword evidence="6" id="KW-0769">Symport</keyword>
<dbReference type="SUPFAM" id="SSF118215">
    <property type="entry name" value="Proton glutamate symport protein"/>
    <property type="match status" value="1"/>
</dbReference>
<dbReference type="PANTHER" id="PTHR11958:SF63">
    <property type="entry name" value="AMINO ACID TRANSPORTER"/>
    <property type="match status" value="1"/>
</dbReference>
<organism evidence="8 9">
    <name type="scientific">Electrophorus electricus</name>
    <name type="common">Electric eel</name>
    <name type="synonym">Gymnotus electricus</name>
    <dbReference type="NCBI Taxonomy" id="8005"/>
    <lineage>
        <taxon>Eukaryota</taxon>
        <taxon>Metazoa</taxon>
        <taxon>Chordata</taxon>
        <taxon>Craniata</taxon>
        <taxon>Vertebrata</taxon>
        <taxon>Euteleostomi</taxon>
        <taxon>Actinopterygii</taxon>
        <taxon>Neopterygii</taxon>
        <taxon>Teleostei</taxon>
        <taxon>Ostariophysi</taxon>
        <taxon>Gymnotiformes</taxon>
        <taxon>Gymnotoidei</taxon>
        <taxon>Gymnotidae</taxon>
        <taxon>Electrophorus</taxon>
    </lineage>
</organism>
<accession>A0A4W4HP73</accession>
<evidence type="ECO:0000313" key="8">
    <source>
        <dbReference type="Ensembl" id="ENSEEEP00000051122.2"/>
    </source>
</evidence>
<comment type="subcellular location">
    <subcellularLocation>
        <location evidence="1 6">Membrane</location>
        <topology evidence="1 6">Multi-pass membrane protein</topology>
    </subcellularLocation>
</comment>
<dbReference type="GO" id="GO:0033229">
    <property type="term" value="F:cysteine transmembrane transporter activity"/>
    <property type="evidence" value="ECO:0007669"/>
    <property type="project" value="TreeGrafter"/>
</dbReference>
<reference evidence="8" key="4">
    <citation type="submission" date="2025-08" db="UniProtKB">
        <authorList>
            <consortium name="Ensembl"/>
        </authorList>
    </citation>
    <scope>IDENTIFICATION</scope>
</reference>
<dbReference type="PANTHER" id="PTHR11958">
    <property type="entry name" value="SODIUM/DICARBOXYLATE SYMPORTER-RELATED"/>
    <property type="match status" value="1"/>
</dbReference>
<keyword evidence="2 6" id="KW-0813">Transport</keyword>
<evidence type="ECO:0000256" key="1">
    <source>
        <dbReference type="ARBA" id="ARBA00004141"/>
    </source>
</evidence>
<keyword evidence="4" id="KW-1133">Transmembrane helix</keyword>
<reference evidence="9" key="2">
    <citation type="journal article" date="2017" name="Sci. Adv.">
        <title>A tail of two voltages: Proteomic comparison of the three electric organs of the electric eel.</title>
        <authorList>
            <person name="Traeger L.L."/>
            <person name="Sabat G."/>
            <person name="Barrett-Wilt G.A."/>
            <person name="Wells G.B."/>
            <person name="Sussman M.R."/>
        </authorList>
    </citation>
    <scope>NUCLEOTIDE SEQUENCE [LARGE SCALE GENOMIC DNA]</scope>
</reference>
<dbReference type="InterPro" id="IPR050746">
    <property type="entry name" value="DAACS"/>
</dbReference>
<dbReference type="GO" id="GO:0015501">
    <property type="term" value="F:glutamate:sodium symporter activity"/>
    <property type="evidence" value="ECO:0007669"/>
    <property type="project" value="TreeGrafter"/>
</dbReference>
<keyword evidence="5" id="KW-0472">Membrane</keyword>
<dbReference type="InterPro" id="IPR036458">
    <property type="entry name" value="Na:dicarbo_symporter_sf"/>
</dbReference>
<dbReference type="Pfam" id="PF00375">
    <property type="entry name" value="SDF"/>
    <property type="match status" value="2"/>
</dbReference>
<dbReference type="GO" id="GO:0005886">
    <property type="term" value="C:plasma membrane"/>
    <property type="evidence" value="ECO:0007669"/>
    <property type="project" value="UniProtKB-SubCell"/>
</dbReference>
<keyword evidence="7" id="KW-0732">Signal</keyword>
<dbReference type="GeneTree" id="ENSGT00940000155397"/>
<reference evidence="8" key="3">
    <citation type="submission" date="2020-05" db="EMBL/GenBank/DDBJ databases">
        <title>Electrophorus electricus (electric eel) genome, fEleEle1, primary haplotype.</title>
        <authorList>
            <person name="Myers G."/>
            <person name="Meyer A."/>
            <person name="Fedrigo O."/>
            <person name="Formenti G."/>
            <person name="Rhie A."/>
            <person name="Tracey A."/>
            <person name="Sims Y."/>
            <person name="Jarvis E.D."/>
        </authorList>
    </citation>
    <scope>NUCLEOTIDE SEQUENCE [LARGE SCALE GENOMIC DNA]</scope>
</reference>
<reference evidence="9" key="1">
    <citation type="journal article" date="2014" name="Science">
        <title>Nonhuman genetics. Genomic basis for the convergent evolution of electric organs.</title>
        <authorList>
            <person name="Gallant J.R."/>
            <person name="Traeger L.L."/>
            <person name="Volkening J.D."/>
            <person name="Moffett H."/>
            <person name="Chen P.H."/>
            <person name="Novina C.D."/>
            <person name="Phillips G.N.Jr."/>
            <person name="Anand R."/>
            <person name="Wells G.B."/>
            <person name="Pinch M."/>
            <person name="Guth R."/>
            <person name="Unguez G.A."/>
            <person name="Albert J.S."/>
            <person name="Zakon H.H."/>
            <person name="Samanta M.P."/>
            <person name="Sussman M.R."/>
        </authorList>
    </citation>
    <scope>NUCLEOTIDE SEQUENCE [LARGE SCALE GENOMIC DNA]</scope>
</reference>
<dbReference type="GO" id="GO:0005313">
    <property type="term" value="F:L-glutamate transmembrane transporter activity"/>
    <property type="evidence" value="ECO:0007669"/>
    <property type="project" value="TreeGrafter"/>
</dbReference>
<comment type="similarity">
    <text evidence="6">Belongs to the dicarboxylate/amino acid:cation symporter (DAACS) (TC 2.A.23) family.</text>
</comment>
<evidence type="ECO:0000256" key="2">
    <source>
        <dbReference type="ARBA" id="ARBA00022448"/>
    </source>
</evidence>
<evidence type="ECO:0000256" key="7">
    <source>
        <dbReference type="SAM" id="SignalP"/>
    </source>
</evidence>
<dbReference type="InterPro" id="IPR001991">
    <property type="entry name" value="Na-dicarboxylate_symporter"/>
</dbReference>
<dbReference type="GO" id="GO:0046872">
    <property type="term" value="F:metal ion binding"/>
    <property type="evidence" value="ECO:0007669"/>
    <property type="project" value="UniProtKB-KW"/>
</dbReference>
<feature type="chain" id="PRO_5044322961" description="Amino acid transporter" evidence="7">
    <location>
        <begin position="19"/>
        <end position="217"/>
    </location>
</feature>
<keyword evidence="3" id="KW-0812">Transmembrane</keyword>
<dbReference type="Ensembl" id="ENSEEET00000051678.2">
    <property type="protein sequence ID" value="ENSEEEP00000051122.2"/>
    <property type="gene ID" value="ENSEEEG00000024006.2"/>
</dbReference>